<gene>
    <name evidence="2" type="ORF">IQ13_1663</name>
</gene>
<proteinExistence type="predicted"/>
<evidence type="ECO:0000256" key="1">
    <source>
        <dbReference type="SAM" id="SignalP"/>
    </source>
</evidence>
<sequence length="58" mass="6429">MKQIAKAALVLFLLSFIMTSCNVFKRTPKEGCPTNGKNVGAERLLSGEKVKRAKRFNS</sequence>
<dbReference type="AlphaFoldDB" id="A0A562SQN0"/>
<organism evidence="2 3">
    <name type="scientific">Lacibacter cauensis</name>
    <dbReference type="NCBI Taxonomy" id="510947"/>
    <lineage>
        <taxon>Bacteria</taxon>
        <taxon>Pseudomonadati</taxon>
        <taxon>Bacteroidota</taxon>
        <taxon>Chitinophagia</taxon>
        <taxon>Chitinophagales</taxon>
        <taxon>Chitinophagaceae</taxon>
        <taxon>Lacibacter</taxon>
    </lineage>
</organism>
<dbReference type="EMBL" id="VLLE01000003">
    <property type="protein sequence ID" value="TWI83551.1"/>
    <property type="molecule type" value="Genomic_DNA"/>
</dbReference>
<comment type="caution">
    <text evidence="2">The sequence shown here is derived from an EMBL/GenBank/DDBJ whole genome shotgun (WGS) entry which is preliminary data.</text>
</comment>
<name>A0A562SQN0_9BACT</name>
<keyword evidence="1" id="KW-0732">Signal</keyword>
<protein>
    <submittedName>
        <fullName evidence="2">Uncharacterized protein</fullName>
    </submittedName>
</protein>
<evidence type="ECO:0000313" key="2">
    <source>
        <dbReference type="EMBL" id="TWI83551.1"/>
    </source>
</evidence>
<keyword evidence="3" id="KW-1185">Reference proteome</keyword>
<dbReference type="Proteomes" id="UP000316167">
    <property type="component" value="Unassembled WGS sequence"/>
</dbReference>
<dbReference type="RefSeq" id="WP_158637351.1">
    <property type="nucleotide sequence ID" value="NZ_VLLE01000003.1"/>
</dbReference>
<dbReference type="OrthoDB" id="678915at2"/>
<evidence type="ECO:0000313" key="3">
    <source>
        <dbReference type="Proteomes" id="UP000316167"/>
    </source>
</evidence>
<dbReference type="PROSITE" id="PS51257">
    <property type="entry name" value="PROKAR_LIPOPROTEIN"/>
    <property type="match status" value="1"/>
</dbReference>
<feature type="signal peptide" evidence="1">
    <location>
        <begin position="1"/>
        <end position="25"/>
    </location>
</feature>
<reference evidence="2 3" key="1">
    <citation type="journal article" date="2015" name="Stand. Genomic Sci.">
        <title>Genomic Encyclopedia of Bacterial and Archaeal Type Strains, Phase III: the genomes of soil and plant-associated and newly described type strains.</title>
        <authorList>
            <person name="Whitman W.B."/>
            <person name="Woyke T."/>
            <person name="Klenk H.P."/>
            <person name="Zhou Y."/>
            <person name="Lilburn T.G."/>
            <person name="Beck B.J."/>
            <person name="De Vos P."/>
            <person name="Vandamme P."/>
            <person name="Eisen J.A."/>
            <person name="Garrity G."/>
            <person name="Hugenholtz P."/>
            <person name="Kyrpides N.C."/>
        </authorList>
    </citation>
    <scope>NUCLEOTIDE SEQUENCE [LARGE SCALE GENOMIC DNA]</scope>
    <source>
        <strain evidence="2 3">CGMCC 1.7271</strain>
    </source>
</reference>
<feature type="chain" id="PRO_5021905380" evidence="1">
    <location>
        <begin position="26"/>
        <end position="58"/>
    </location>
</feature>
<accession>A0A562SQN0</accession>